<evidence type="ECO:0000256" key="1">
    <source>
        <dbReference type="ARBA" id="ARBA00004651"/>
    </source>
</evidence>
<dbReference type="InterPro" id="IPR003824">
    <property type="entry name" value="UppP"/>
</dbReference>
<evidence type="ECO:0000256" key="13">
    <source>
        <dbReference type="ARBA" id="ARBA00023316"/>
    </source>
</evidence>
<evidence type="ECO:0000313" key="18">
    <source>
        <dbReference type="EMBL" id="CDR28992.1"/>
    </source>
</evidence>
<dbReference type="GO" id="GO:0046677">
    <property type="term" value="P:response to antibiotic"/>
    <property type="evidence" value="ECO:0007669"/>
    <property type="project" value="UniProtKB-UniRule"/>
</dbReference>
<keyword evidence="8 17" id="KW-0133">Cell shape</keyword>
<evidence type="ECO:0000256" key="16">
    <source>
        <dbReference type="ARBA" id="ARBA00047594"/>
    </source>
</evidence>
<dbReference type="Pfam" id="PF02673">
    <property type="entry name" value="BacA"/>
    <property type="match status" value="1"/>
</dbReference>
<evidence type="ECO:0000256" key="8">
    <source>
        <dbReference type="ARBA" id="ARBA00022960"/>
    </source>
</evidence>
<keyword evidence="11 17" id="KW-0472">Membrane</keyword>
<proteinExistence type="inferred from homology"/>
<evidence type="ECO:0000256" key="11">
    <source>
        <dbReference type="ARBA" id="ARBA00023136"/>
    </source>
</evidence>
<evidence type="ECO:0000256" key="17">
    <source>
        <dbReference type="HAMAP-Rule" id="MF_01006"/>
    </source>
</evidence>
<protein>
    <recommendedName>
        <fullName evidence="4 17">Undecaprenyl-diphosphatase</fullName>
        <ecNumber evidence="3 17">3.6.1.27</ecNumber>
    </recommendedName>
    <alternativeName>
        <fullName evidence="15 17">Bacitracin resistance protein</fullName>
    </alternativeName>
    <alternativeName>
        <fullName evidence="14 17">Undecaprenyl pyrophosphate phosphatase</fullName>
    </alternativeName>
</protein>
<evidence type="ECO:0000256" key="4">
    <source>
        <dbReference type="ARBA" id="ARBA00021581"/>
    </source>
</evidence>
<comment type="subcellular location">
    <subcellularLocation>
        <location evidence="1 17">Cell membrane</location>
        <topology evidence="1 17">Multi-pass membrane protein</topology>
    </subcellularLocation>
</comment>
<keyword evidence="9 17" id="KW-0573">Peptidoglycan synthesis</keyword>
<evidence type="ECO:0000256" key="5">
    <source>
        <dbReference type="ARBA" id="ARBA00022475"/>
    </source>
</evidence>
<comment type="function">
    <text evidence="17">Catalyzes the dephosphorylation of undecaprenyl diphosphate (UPP). Confers resistance to bacitracin.</text>
</comment>
<dbReference type="GO" id="GO:0005886">
    <property type="term" value="C:plasma membrane"/>
    <property type="evidence" value="ECO:0007669"/>
    <property type="project" value="UniProtKB-SubCell"/>
</dbReference>
<keyword evidence="7 17" id="KW-0378">Hydrolase</keyword>
<evidence type="ECO:0000256" key="6">
    <source>
        <dbReference type="ARBA" id="ARBA00022692"/>
    </source>
</evidence>
<feature type="transmembrane region" description="Helical" evidence="17">
    <location>
        <begin position="68"/>
        <end position="86"/>
    </location>
</feature>
<evidence type="ECO:0000256" key="2">
    <source>
        <dbReference type="ARBA" id="ARBA00010621"/>
    </source>
</evidence>
<reference evidence="18 19" key="1">
    <citation type="submission" date="2014-05" db="EMBL/GenBank/DDBJ databases">
        <authorList>
            <person name="Aslett A.Martin."/>
            <person name="De Silva Nishadi"/>
        </authorList>
    </citation>
    <scope>NUCLEOTIDE SEQUENCE [LARGE SCALE GENOMIC DNA]</scope>
</reference>
<comment type="miscellaneous">
    <text evidence="17">Bacitracin is thought to be involved in the inhibition of peptidoglycan synthesis by sequestering undecaprenyl diphosphate, thereby reducing the pool of lipid carrier available.</text>
</comment>
<dbReference type="GO" id="GO:0009252">
    <property type="term" value="P:peptidoglycan biosynthetic process"/>
    <property type="evidence" value="ECO:0007669"/>
    <property type="project" value="UniProtKB-KW"/>
</dbReference>
<comment type="catalytic activity">
    <reaction evidence="16 17">
        <text>di-trans,octa-cis-undecaprenyl diphosphate + H2O = di-trans,octa-cis-undecaprenyl phosphate + phosphate + H(+)</text>
        <dbReference type="Rhea" id="RHEA:28094"/>
        <dbReference type="ChEBI" id="CHEBI:15377"/>
        <dbReference type="ChEBI" id="CHEBI:15378"/>
        <dbReference type="ChEBI" id="CHEBI:43474"/>
        <dbReference type="ChEBI" id="CHEBI:58405"/>
        <dbReference type="ChEBI" id="CHEBI:60392"/>
        <dbReference type="EC" id="3.6.1.27"/>
    </reaction>
</comment>
<accession>A0A077VH77</accession>
<feature type="transmembrane region" description="Helical" evidence="17">
    <location>
        <begin position="220"/>
        <end position="241"/>
    </location>
</feature>
<evidence type="ECO:0000256" key="10">
    <source>
        <dbReference type="ARBA" id="ARBA00022989"/>
    </source>
</evidence>
<sequence>MVILIFRLIKLSYESGYIMFIIELIKGIILGIVEGLTEFAPVSSTGHMILVDDMWLKSSEFLGSQSAFTFKIVIQLGSVFAAAWVFRERFLEILHIGKHKHVDVENNQQRRSKPRRLNLLHVLVGMIPAGILGLLFDNFIEEHLFSVPTVMIGLFVGAIYMIIADKYSAKVKTQQTVDQINYFQAFVIGISQAVAMWPGFSRSGSTISTGVLMKLNHKAASDFTFIMAVPIMLAASGLSLLKHYQDIQIADIPFYILGFLAAFTVGLIAIKTFLHLINKIKLIPFAIYRIILVIFIAILYFGFGIGKGI</sequence>
<evidence type="ECO:0000256" key="3">
    <source>
        <dbReference type="ARBA" id="ARBA00012374"/>
    </source>
</evidence>
<feature type="transmembrane region" description="Helical" evidence="17">
    <location>
        <begin position="286"/>
        <end position="306"/>
    </location>
</feature>
<dbReference type="Proteomes" id="UP000044616">
    <property type="component" value="Unassembled WGS sequence"/>
</dbReference>
<organism evidence="18 19">
    <name type="scientific">Staphylococcus schweitzeri</name>
    <dbReference type="NCBI Taxonomy" id="1654388"/>
    <lineage>
        <taxon>Bacteria</taxon>
        <taxon>Bacillati</taxon>
        <taxon>Bacillota</taxon>
        <taxon>Bacilli</taxon>
        <taxon>Bacillales</taxon>
        <taxon>Staphylococcaceae</taxon>
        <taxon>Staphylococcus</taxon>
    </lineage>
</organism>
<dbReference type="GO" id="GO:0008360">
    <property type="term" value="P:regulation of cell shape"/>
    <property type="evidence" value="ECO:0007669"/>
    <property type="project" value="UniProtKB-KW"/>
</dbReference>
<dbReference type="HAMAP" id="MF_01006">
    <property type="entry name" value="Undec_diphosphatase"/>
    <property type="match status" value="1"/>
</dbReference>
<keyword evidence="10 17" id="KW-1133">Transmembrane helix</keyword>
<dbReference type="PANTHER" id="PTHR30622">
    <property type="entry name" value="UNDECAPRENYL-DIPHOSPHATASE"/>
    <property type="match status" value="1"/>
</dbReference>
<dbReference type="GO" id="GO:0050380">
    <property type="term" value="F:undecaprenyl-diphosphatase activity"/>
    <property type="evidence" value="ECO:0007669"/>
    <property type="project" value="UniProtKB-UniRule"/>
</dbReference>
<evidence type="ECO:0000256" key="15">
    <source>
        <dbReference type="ARBA" id="ARBA00032932"/>
    </source>
</evidence>
<evidence type="ECO:0000256" key="14">
    <source>
        <dbReference type="ARBA" id="ARBA00032707"/>
    </source>
</evidence>
<dbReference type="PANTHER" id="PTHR30622:SF3">
    <property type="entry name" value="UNDECAPRENYL-DIPHOSPHATASE"/>
    <property type="match status" value="1"/>
</dbReference>
<feature type="transmembrane region" description="Helical" evidence="17">
    <location>
        <begin position="142"/>
        <end position="162"/>
    </location>
</feature>
<keyword evidence="12 17" id="KW-0046">Antibiotic resistance</keyword>
<name>A0A077VH77_9STAP</name>
<dbReference type="EMBL" id="CCEH01000021">
    <property type="protein sequence ID" value="CDR28992.1"/>
    <property type="molecule type" value="Genomic_DNA"/>
</dbReference>
<comment type="similarity">
    <text evidence="2 17">Belongs to the UppP family.</text>
</comment>
<feature type="transmembrane region" description="Helical" evidence="17">
    <location>
        <begin position="253"/>
        <end position="274"/>
    </location>
</feature>
<evidence type="ECO:0000256" key="9">
    <source>
        <dbReference type="ARBA" id="ARBA00022984"/>
    </source>
</evidence>
<evidence type="ECO:0000313" key="19">
    <source>
        <dbReference type="Proteomes" id="UP000044616"/>
    </source>
</evidence>
<gene>
    <name evidence="17 18" type="primary">uppP</name>
    <name evidence="18" type="ORF">ERS140147_02181</name>
</gene>
<keyword evidence="6 17" id="KW-0812">Transmembrane</keyword>
<feature type="transmembrane region" description="Helical" evidence="17">
    <location>
        <begin position="117"/>
        <end position="136"/>
    </location>
</feature>
<dbReference type="NCBIfam" id="TIGR00753">
    <property type="entry name" value="undec_PP_bacA"/>
    <property type="match status" value="1"/>
</dbReference>
<dbReference type="EC" id="3.6.1.27" evidence="3 17"/>
<dbReference type="NCBIfam" id="NF001390">
    <property type="entry name" value="PRK00281.1-4"/>
    <property type="match status" value="1"/>
</dbReference>
<evidence type="ECO:0000256" key="12">
    <source>
        <dbReference type="ARBA" id="ARBA00023251"/>
    </source>
</evidence>
<dbReference type="GO" id="GO:0071555">
    <property type="term" value="P:cell wall organization"/>
    <property type="evidence" value="ECO:0007669"/>
    <property type="project" value="UniProtKB-KW"/>
</dbReference>
<keyword evidence="13 17" id="KW-0961">Cell wall biogenesis/degradation</keyword>
<feature type="transmembrane region" description="Helical" evidence="17">
    <location>
        <begin position="12"/>
        <end position="33"/>
    </location>
</feature>
<feature type="transmembrane region" description="Helical" evidence="17">
    <location>
        <begin position="182"/>
        <end position="200"/>
    </location>
</feature>
<evidence type="ECO:0000256" key="7">
    <source>
        <dbReference type="ARBA" id="ARBA00022801"/>
    </source>
</evidence>
<dbReference type="AlphaFoldDB" id="A0A077VH77"/>
<keyword evidence="5 17" id="KW-1003">Cell membrane</keyword>